<evidence type="ECO:0000259" key="2">
    <source>
        <dbReference type="PROSITE" id="PS51174"/>
    </source>
</evidence>
<name>A0A7C9ITA5_9BACT</name>
<evidence type="ECO:0000313" key="4">
    <source>
        <dbReference type="Proteomes" id="UP000482487"/>
    </source>
</evidence>
<dbReference type="InterPro" id="IPR024331">
    <property type="entry name" value="DUF3859"/>
</dbReference>
<dbReference type="GO" id="GO:0050832">
    <property type="term" value="P:defense response to fungus"/>
    <property type="evidence" value="ECO:0007669"/>
    <property type="project" value="InterPro"/>
</dbReference>
<feature type="domain" description="Barwin" evidence="2">
    <location>
        <begin position="140"/>
        <end position="156"/>
    </location>
</feature>
<dbReference type="PROSITE" id="PS51174">
    <property type="entry name" value="BARWIN_3"/>
    <property type="match status" value="1"/>
</dbReference>
<evidence type="ECO:0000313" key="3">
    <source>
        <dbReference type="EMBL" id="MYL84307.1"/>
    </source>
</evidence>
<keyword evidence="1" id="KW-0732">Signal</keyword>
<proteinExistence type="predicted"/>
<dbReference type="RefSeq" id="WP_160962207.1">
    <property type="nucleotide sequence ID" value="NZ_WVUD01000029.1"/>
</dbReference>
<dbReference type="PROSITE" id="PS51257">
    <property type="entry name" value="PROKAR_LIPOPROTEIN"/>
    <property type="match status" value="1"/>
</dbReference>
<sequence>MKRLLALLPVLCLLLASCSSTMGFFGFGGKEDKPQEPTIVLVDFGIYEKGALTLSTTAVPRKLGSTFGMRFRTLKPEGGSSKVKIVTATPGLIDPAKNAVTFTTETVENVVTGQEYHCTFTFEKEWEMASGEWTLTATAEDGSQVKKTFQVFNPQQ</sequence>
<dbReference type="InterPro" id="IPR001153">
    <property type="entry name" value="Barwin_dom"/>
</dbReference>
<dbReference type="GO" id="GO:0042742">
    <property type="term" value="P:defense response to bacterium"/>
    <property type="evidence" value="ECO:0007669"/>
    <property type="project" value="InterPro"/>
</dbReference>
<evidence type="ECO:0000256" key="1">
    <source>
        <dbReference type="SAM" id="SignalP"/>
    </source>
</evidence>
<feature type="chain" id="PRO_5028824336" evidence="1">
    <location>
        <begin position="23"/>
        <end position="156"/>
    </location>
</feature>
<gene>
    <name evidence="3" type="ORF">GTA51_14340</name>
</gene>
<protein>
    <submittedName>
        <fullName evidence="3">DUF3859 domain-containing protein</fullName>
    </submittedName>
</protein>
<comment type="caution">
    <text evidence="3">The sequence shown here is derived from an EMBL/GenBank/DDBJ whole genome shotgun (WGS) entry which is preliminary data.</text>
</comment>
<dbReference type="EMBL" id="WVUD01000029">
    <property type="protein sequence ID" value="MYL84307.1"/>
    <property type="molecule type" value="Genomic_DNA"/>
</dbReference>
<dbReference type="Gene3D" id="2.60.40.2390">
    <property type="match status" value="1"/>
</dbReference>
<accession>A0A7C9ITA5</accession>
<keyword evidence="4" id="KW-1185">Reference proteome</keyword>
<dbReference type="AlphaFoldDB" id="A0A7C9ITA5"/>
<feature type="signal peptide" evidence="1">
    <location>
        <begin position="1"/>
        <end position="22"/>
    </location>
</feature>
<dbReference type="Proteomes" id="UP000482487">
    <property type="component" value="Unassembled WGS sequence"/>
</dbReference>
<organism evidence="3 4">
    <name type="scientific">Solidesulfovibrio aerotolerans</name>
    <dbReference type="NCBI Taxonomy" id="295255"/>
    <lineage>
        <taxon>Bacteria</taxon>
        <taxon>Pseudomonadati</taxon>
        <taxon>Thermodesulfobacteriota</taxon>
        <taxon>Desulfovibrionia</taxon>
        <taxon>Desulfovibrionales</taxon>
        <taxon>Desulfovibrionaceae</taxon>
        <taxon>Solidesulfovibrio</taxon>
    </lineage>
</organism>
<dbReference type="OrthoDB" id="5456623at2"/>
<dbReference type="Pfam" id="PF12975">
    <property type="entry name" value="DUF3859"/>
    <property type="match status" value="1"/>
</dbReference>
<reference evidence="3 4" key="1">
    <citation type="submission" date="2020-01" db="EMBL/GenBank/DDBJ databases">
        <title>Genome sequence of Desulfovibrio aerotolerans DSM 16695(T).</title>
        <authorList>
            <person name="Karnachuk O."/>
            <person name="Avakyan M."/>
            <person name="Mardanov A."/>
            <person name="Kadnikov V."/>
            <person name="Ravin N."/>
        </authorList>
    </citation>
    <scope>NUCLEOTIDE SEQUENCE [LARGE SCALE GENOMIC DNA]</scope>
    <source>
        <strain evidence="3 4">DSM 16695</strain>
    </source>
</reference>